<gene>
    <name evidence="1" type="ORF">SDC9_60815</name>
</gene>
<comment type="caution">
    <text evidence="1">The sequence shown here is derived from an EMBL/GenBank/DDBJ whole genome shotgun (WGS) entry which is preliminary data.</text>
</comment>
<proteinExistence type="predicted"/>
<dbReference type="EMBL" id="VSSQ01002281">
    <property type="protein sequence ID" value="MPM14453.1"/>
    <property type="molecule type" value="Genomic_DNA"/>
</dbReference>
<name>A0A644XJQ9_9ZZZZ</name>
<dbReference type="AlphaFoldDB" id="A0A644XJQ9"/>
<organism evidence="1">
    <name type="scientific">bioreactor metagenome</name>
    <dbReference type="NCBI Taxonomy" id="1076179"/>
    <lineage>
        <taxon>unclassified sequences</taxon>
        <taxon>metagenomes</taxon>
        <taxon>ecological metagenomes</taxon>
    </lineage>
</organism>
<protein>
    <submittedName>
        <fullName evidence="1">Uncharacterized protein</fullName>
    </submittedName>
</protein>
<evidence type="ECO:0000313" key="1">
    <source>
        <dbReference type="EMBL" id="MPM14453.1"/>
    </source>
</evidence>
<sequence>MECDRQFLKHALVFIHIVLANVTKEDNAGIRSTFIVTDRIDT</sequence>
<reference evidence="1" key="1">
    <citation type="submission" date="2019-08" db="EMBL/GenBank/DDBJ databases">
        <authorList>
            <person name="Kucharzyk K."/>
            <person name="Murdoch R.W."/>
            <person name="Higgins S."/>
            <person name="Loffler F."/>
        </authorList>
    </citation>
    <scope>NUCLEOTIDE SEQUENCE</scope>
</reference>
<accession>A0A644XJQ9</accession>